<evidence type="ECO:0000256" key="3">
    <source>
        <dbReference type="ARBA" id="ARBA00023295"/>
    </source>
</evidence>
<dbReference type="InterPro" id="IPR013783">
    <property type="entry name" value="Ig-like_fold"/>
</dbReference>
<keyword evidence="3 6" id="KW-0326">Glycosidase</keyword>
<comment type="caution">
    <text evidence="6">The sequence shown here is derived from an EMBL/GenBank/DDBJ whole genome shotgun (WGS) entry which is preliminary data.</text>
</comment>
<reference evidence="6 7" key="1">
    <citation type="submission" date="2020-08" db="EMBL/GenBank/DDBJ databases">
        <title>Sequencing the genomes of 1000 actinobacteria strains.</title>
        <authorList>
            <person name="Klenk H.-P."/>
        </authorList>
    </citation>
    <scope>NUCLEOTIDE SEQUENCE [LARGE SCALE GENOMIC DNA]</scope>
    <source>
        <strain evidence="6 7">DSM 20146</strain>
    </source>
</reference>
<dbReference type="GO" id="GO:0005980">
    <property type="term" value="P:glycogen catabolic process"/>
    <property type="evidence" value="ECO:0007669"/>
    <property type="project" value="InterPro"/>
</dbReference>
<dbReference type="GO" id="GO:0004135">
    <property type="term" value="F:amylo-alpha-1,6-glucosidase activity"/>
    <property type="evidence" value="ECO:0007669"/>
    <property type="project" value="InterPro"/>
</dbReference>
<dbReference type="CDD" id="cd11326">
    <property type="entry name" value="AmyAc_Glg_debranch"/>
    <property type="match status" value="1"/>
</dbReference>
<dbReference type="SMART" id="SM00642">
    <property type="entry name" value="Aamy"/>
    <property type="match status" value="1"/>
</dbReference>
<comment type="similarity">
    <text evidence="1">Belongs to the glycosyl hydrolase 13 family.</text>
</comment>
<dbReference type="Gene3D" id="2.60.40.1180">
    <property type="entry name" value="Golgi alpha-mannosidase II"/>
    <property type="match status" value="1"/>
</dbReference>
<dbReference type="Gene3D" id="3.20.20.80">
    <property type="entry name" value="Glycosidases"/>
    <property type="match status" value="1"/>
</dbReference>
<dbReference type="Proteomes" id="UP000538196">
    <property type="component" value="Unassembled WGS sequence"/>
</dbReference>
<feature type="compositionally biased region" description="Basic and acidic residues" evidence="4">
    <location>
        <begin position="460"/>
        <end position="481"/>
    </location>
</feature>
<name>A0A7W4UXK9_LEIAQ</name>
<dbReference type="SUPFAM" id="SSF51011">
    <property type="entry name" value="Glycosyl hydrolase domain"/>
    <property type="match status" value="1"/>
</dbReference>
<dbReference type="SUPFAM" id="SSF51445">
    <property type="entry name" value="(Trans)glycosidases"/>
    <property type="match status" value="1"/>
</dbReference>
<dbReference type="SUPFAM" id="SSF81296">
    <property type="entry name" value="E set domains"/>
    <property type="match status" value="1"/>
</dbReference>
<accession>A0A7W4UXK9</accession>
<dbReference type="AlphaFoldDB" id="A0A7W4UXK9"/>
<dbReference type="InterPro" id="IPR004193">
    <property type="entry name" value="Glyco_hydro_13_N"/>
</dbReference>
<evidence type="ECO:0000313" key="6">
    <source>
        <dbReference type="EMBL" id="MBB2968119.1"/>
    </source>
</evidence>
<dbReference type="RefSeq" id="WP_021764317.1">
    <property type="nucleotide sequence ID" value="NZ_JACHVP010000003.1"/>
</dbReference>
<dbReference type="InterPro" id="IPR017853">
    <property type="entry name" value="GH"/>
</dbReference>
<dbReference type="Pfam" id="PF02922">
    <property type="entry name" value="CBM_48"/>
    <property type="match status" value="1"/>
</dbReference>
<dbReference type="PANTHER" id="PTHR43002">
    <property type="entry name" value="GLYCOGEN DEBRANCHING ENZYME"/>
    <property type="match status" value="1"/>
</dbReference>
<dbReference type="NCBIfam" id="TIGR02100">
    <property type="entry name" value="glgX_debranch"/>
    <property type="match status" value="1"/>
</dbReference>
<feature type="region of interest" description="Disordered" evidence="4">
    <location>
        <begin position="459"/>
        <end position="490"/>
    </location>
</feature>
<evidence type="ECO:0000313" key="7">
    <source>
        <dbReference type="Proteomes" id="UP000538196"/>
    </source>
</evidence>
<dbReference type="EC" id="3.2.1.-" evidence="6"/>
<keyword evidence="2 6" id="KW-0378">Hydrolase</keyword>
<evidence type="ECO:0000256" key="1">
    <source>
        <dbReference type="ARBA" id="ARBA00008061"/>
    </source>
</evidence>
<feature type="domain" description="Glycosyl hydrolase family 13 catalytic" evidence="5">
    <location>
        <begin position="163"/>
        <end position="565"/>
    </location>
</feature>
<dbReference type="CDD" id="cd02856">
    <property type="entry name" value="E_set_GDE_Isoamylase_N"/>
    <property type="match status" value="1"/>
</dbReference>
<evidence type="ECO:0000259" key="5">
    <source>
        <dbReference type="SMART" id="SM00642"/>
    </source>
</evidence>
<dbReference type="EMBL" id="JACHVP010000003">
    <property type="protein sequence ID" value="MBB2968119.1"/>
    <property type="molecule type" value="Genomic_DNA"/>
</dbReference>
<keyword evidence="7" id="KW-1185">Reference proteome</keyword>
<sequence length="694" mass="77150">MTAERSRPYPLGVTLVEGGANVAVYSERADKVVVSIFDHRGREKQTVLTERTGHVFHGFVPGLTAGTRHGLRVHGPWDPANGLRFSPAKVLLPPRSRAVTGSWDNTQAVFGHQLGRPRRRSDTNGARHVALGVAVDRQEFDWGDHERPHTPLSETIIYELHVKGFTKLMEWVPEEFRGSYAGLAHPAAVEYLKNLGVTAVELLPIHQFVQDAHLLEKGLRNYWGYNSIGFFAPHNEYAATGDTGHQVDEFKGMVKALHAAGIEVILDVVYNHTAEGNDLGPTYSYKGIDNPSYYRLVEGDAAHYFDTTGTGNSVNVSHPAALQLIMDSLRYWVEDMHIDGFRFDLATTLTRQGGDASLHSAFLTLIQQDPTLAEVKLIAEPWDVAGYQLGGFPADWSEWNGKFRDDVRDFWRGTPGVLSTLSQRVLGSPDIYEDSRRAPLSSVNFVTAHDGFTLADLTSYEEKHNEANGEDNRDGESDNRSRNYGAEGPTDDEAINALRIRQRKNFLATVLLSAGVPMILGGDEIGRTQQGNNNAYCQDNEISWFDWENADWDLHRFTTELIRLRRTEPALRPEWYRHAPEVGGPDTVQIVRTDGEPFGDDDWGDPEARSIGFVLRHEDADAFLLLFNAAGNGVDFTLPASDGQPWELALSSDPELTVAADAPNVILGETSFALLRSRRSDENQGVDGDDHRDE</sequence>
<gene>
    <name evidence="6" type="ORF">FHX33_002889</name>
</gene>
<dbReference type="InterPro" id="IPR014756">
    <property type="entry name" value="Ig_E-set"/>
</dbReference>
<dbReference type="InterPro" id="IPR013780">
    <property type="entry name" value="Glyco_hydro_b"/>
</dbReference>
<proteinExistence type="inferred from homology"/>
<dbReference type="Gene3D" id="2.60.40.10">
    <property type="entry name" value="Immunoglobulins"/>
    <property type="match status" value="1"/>
</dbReference>
<evidence type="ECO:0000256" key="4">
    <source>
        <dbReference type="SAM" id="MobiDB-lite"/>
    </source>
</evidence>
<dbReference type="InterPro" id="IPR044505">
    <property type="entry name" value="GlgX_Isoamylase_N_E_set"/>
</dbReference>
<dbReference type="InterPro" id="IPR006047">
    <property type="entry name" value="GH13_cat_dom"/>
</dbReference>
<evidence type="ECO:0000256" key="2">
    <source>
        <dbReference type="ARBA" id="ARBA00022801"/>
    </source>
</evidence>
<dbReference type="Pfam" id="PF00128">
    <property type="entry name" value="Alpha-amylase"/>
    <property type="match status" value="1"/>
</dbReference>
<dbReference type="InterPro" id="IPR011837">
    <property type="entry name" value="Glycogen_debranch_GlgX"/>
</dbReference>
<protein>
    <submittedName>
        <fullName evidence="6">Glycogen operon protein</fullName>
        <ecNumber evidence="6">3.2.1.-</ecNumber>
    </submittedName>
</protein>
<organism evidence="6 7">
    <name type="scientific">Leifsonia aquatica</name>
    <name type="common">Corynebacterium aquaticum</name>
    <dbReference type="NCBI Taxonomy" id="144185"/>
    <lineage>
        <taxon>Bacteria</taxon>
        <taxon>Bacillati</taxon>
        <taxon>Actinomycetota</taxon>
        <taxon>Actinomycetes</taxon>
        <taxon>Micrococcales</taxon>
        <taxon>Microbacteriaceae</taxon>
        <taxon>Leifsonia</taxon>
    </lineage>
</organism>